<comment type="caution">
    <text evidence="1">The sequence shown here is derived from an EMBL/GenBank/DDBJ whole genome shotgun (WGS) entry which is preliminary data.</text>
</comment>
<dbReference type="Proteomes" id="UP001153148">
    <property type="component" value="Unassembled WGS sequence"/>
</dbReference>
<gene>
    <name evidence="1" type="ORF">TPAB3V08_LOCUS3308</name>
</gene>
<evidence type="ECO:0000313" key="2">
    <source>
        <dbReference type="Proteomes" id="UP001153148"/>
    </source>
</evidence>
<feature type="non-terminal residue" evidence="1">
    <location>
        <position position="49"/>
    </location>
</feature>
<proteinExistence type="predicted"/>
<reference evidence="1" key="1">
    <citation type="submission" date="2021-03" db="EMBL/GenBank/DDBJ databases">
        <authorList>
            <person name="Tran Van P."/>
        </authorList>
    </citation>
    <scope>NUCLEOTIDE SEQUENCE</scope>
</reference>
<organism evidence="1 2">
    <name type="scientific">Timema podura</name>
    <name type="common">Walking stick</name>
    <dbReference type="NCBI Taxonomy" id="61482"/>
    <lineage>
        <taxon>Eukaryota</taxon>
        <taxon>Metazoa</taxon>
        <taxon>Ecdysozoa</taxon>
        <taxon>Arthropoda</taxon>
        <taxon>Hexapoda</taxon>
        <taxon>Insecta</taxon>
        <taxon>Pterygota</taxon>
        <taxon>Neoptera</taxon>
        <taxon>Polyneoptera</taxon>
        <taxon>Phasmatodea</taxon>
        <taxon>Timematodea</taxon>
        <taxon>Timematoidea</taxon>
        <taxon>Timematidae</taxon>
        <taxon>Timema</taxon>
    </lineage>
</organism>
<sequence length="49" mass="5585">MEAAPGYEMSHDGPVFFRHGDRTPLETYPNDPYNAVDIYWPEGLGQLTE</sequence>
<keyword evidence="2" id="KW-1185">Reference proteome</keyword>
<accession>A0ABN7NKD8</accession>
<dbReference type="Gene3D" id="3.40.50.1240">
    <property type="entry name" value="Phosphoglycerate mutase-like"/>
    <property type="match status" value="1"/>
</dbReference>
<protein>
    <submittedName>
        <fullName evidence="1">Uncharacterized protein</fullName>
    </submittedName>
</protein>
<name>A0ABN7NKD8_TIMPD</name>
<dbReference type="SUPFAM" id="SSF53254">
    <property type="entry name" value="Phosphoglycerate mutase-like"/>
    <property type="match status" value="1"/>
</dbReference>
<evidence type="ECO:0000313" key="1">
    <source>
        <dbReference type="EMBL" id="CAG2056316.1"/>
    </source>
</evidence>
<dbReference type="InterPro" id="IPR029033">
    <property type="entry name" value="His_PPase_superfam"/>
</dbReference>
<dbReference type="EMBL" id="CAJPIN010003664">
    <property type="protein sequence ID" value="CAG2056316.1"/>
    <property type="molecule type" value="Genomic_DNA"/>
</dbReference>